<feature type="region of interest" description="Disordered" evidence="1">
    <location>
        <begin position="1"/>
        <end position="52"/>
    </location>
</feature>
<comment type="caution">
    <text evidence="2">The sequence shown here is derived from an EMBL/GenBank/DDBJ whole genome shotgun (WGS) entry which is preliminary data.</text>
</comment>
<dbReference type="OrthoDB" id="122464at2759"/>
<organism evidence="2 3">
    <name type="scientific">Rhizophagus irregularis</name>
    <dbReference type="NCBI Taxonomy" id="588596"/>
    <lineage>
        <taxon>Eukaryota</taxon>
        <taxon>Fungi</taxon>
        <taxon>Fungi incertae sedis</taxon>
        <taxon>Mucoromycota</taxon>
        <taxon>Glomeromycotina</taxon>
        <taxon>Glomeromycetes</taxon>
        <taxon>Glomerales</taxon>
        <taxon>Glomeraceae</taxon>
        <taxon>Rhizophagus</taxon>
    </lineage>
</organism>
<dbReference type="InterPro" id="IPR019370">
    <property type="entry name" value="E2F-assoc_phosphoprotein"/>
</dbReference>
<accession>A0A915Z3R8</accession>
<dbReference type="PANTHER" id="PTHR15967">
    <property type="entry name" value="E2F-ASSOCIATED PHOSPHOPROTEIN"/>
    <property type="match status" value="1"/>
</dbReference>
<gene>
    <name evidence="2" type="ORF">CHRIB12_LOCUS8643</name>
</gene>
<dbReference type="EMBL" id="CAGKOT010000016">
    <property type="protein sequence ID" value="CAB5361346.1"/>
    <property type="molecule type" value="Genomic_DNA"/>
</dbReference>
<evidence type="ECO:0008006" key="4">
    <source>
        <dbReference type="Google" id="ProtNLM"/>
    </source>
</evidence>
<evidence type="ECO:0000256" key="1">
    <source>
        <dbReference type="SAM" id="MobiDB-lite"/>
    </source>
</evidence>
<feature type="compositionally biased region" description="Acidic residues" evidence="1">
    <location>
        <begin position="28"/>
        <end position="37"/>
    </location>
</feature>
<dbReference type="PANTHER" id="PTHR15967:SF0">
    <property type="entry name" value="E2F-ASSOCIATED PHOSPHOPROTEIN"/>
    <property type="match status" value="1"/>
</dbReference>
<dbReference type="Proteomes" id="UP000684084">
    <property type="component" value="Unassembled WGS sequence"/>
</dbReference>
<name>A0A915Z3R8_9GLOM</name>
<dbReference type="Pfam" id="PF10238">
    <property type="entry name" value="Eapp_C"/>
    <property type="match status" value="1"/>
</dbReference>
<evidence type="ECO:0000313" key="3">
    <source>
        <dbReference type="Proteomes" id="UP000684084"/>
    </source>
</evidence>
<proteinExistence type="predicted"/>
<evidence type="ECO:0000313" key="2">
    <source>
        <dbReference type="EMBL" id="CAB5361346.1"/>
    </source>
</evidence>
<feature type="compositionally biased region" description="Polar residues" evidence="1">
    <location>
        <begin position="1"/>
        <end position="12"/>
    </location>
</feature>
<protein>
    <recommendedName>
        <fullName evidence="4">E2f-associated phosphoprotein</fullName>
    </recommendedName>
</protein>
<reference evidence="2" key="1">
    <citation type="submission" date="2020-05" db="EMBL/GenBank/DDBJ databases">
        <authorList>
            <person name="Rincon C."/>
            <person name="Sanders R I."/>
            <person name="Robbins C."/>
            <person name="Chaturvedi A."/>
        </authorList>
    </citation>
    <scope>NUCLEOTIDE SEQUENCE</scope>
    <source>
        <strain evidence="2">CHB12</strain>
    </source>
</reference>
<dbReference type="GO" id="GO:0005634">
    <property type="term" value="C:nucleus"/>
    <property type="evidence" value="ECO:0007669"/>
    <property type="project" value="TreeGrafter"/>
</dbReference>
<dbReference type="AlphaFoldDB" id="A0A915Z3R8"/>
<dbReference type="VEuPathDB" id="FungiDB:RhiirFUN_018991"/>
<sequence>MSFSKTLPVNNDTDNEEEYYDKLYFDSDTTDEEESDVPEASSKKSKKLLNQEQRKKLTNDELLYDPELDNQDELWMEKKLSRYSSKAKQKVSTSKSSEIPSGTDAILSCPLCFTPLSYHTQRHELYSNQYRAIFVENCKIIRTEKLLYNENRLRNKNRKSKNEELSNVLITGQETYYSVVCETCGTKVAVIDEDEITAPFSLGFRNQKIEVSSGKLLDRSKRSFRYFCRKIYSYTVWLQLFLEVCHDQIFIQKAESRCYNRGESG</sequence>